<dbReference type="AlphaFoldDB" id="A0A1B0BWN9"/>
<dbReference type="VEuPathDB" id="VectorBase:GPPI042834"/>
<keyword evidence="2" id="KW-1185">Reference proteome</keyword>
<dbReference type="EnsemblMetazoa" id="GPPI042834-RA">
    <property type="protein sequence ID" value="GPPI042834-PA"/>
    <property type="gene ID" value="GPPI042834"/>
</dbReference>
<sequence>MKKALKEIKIFVKPDRGVFITFNLGSVATTVRTKKLFTIYSNHRKKLPKTVKPNNIAGTMMVRKARERLPVPVAARYSSSVLEIYLLDDFPISPINNEAPNEDQPRHAYRDAVDPGIVYTHQM</sequence>
<evidence type="ECO:0000313" key="1">
    <source>
        <dbReference type="EnsemblMetazoa" id="GPPI042834-PA"/>
    </source>
</evidence>
<accession>A0A1B0BWN9</accession>
<dbReference type="EMBL" id="JXJN01021877">
    <property type="status" value="NOT_ANNOTATED_CDS"/>
    <property type="molecule type" value="Genomic_DNA"/>
</dbReference>
<proteinExistence type="predicted"/>
<dbReference type="EMBL" id="JXJN01021876">
    <property type="status" value="NOT_ANNOTATED_CDS"/>
    <property type="molecule type" value="Genomic_DNA"/>
</dbReference>
<evidence type="ECO:0000313" key="2">
    <source>
        <dbReference type="Proteomes" id="UP000092460"/>
    </source>
</evidence>
<reference evidence="1" key="2">
    <citation type="submission" date="2020-05" db="UniProtKB">
        <authorList>
            <consortium name="EnsemblMetazoa"/>
        </authorList>
    </citation>
    <scope>IDENTIFICATION</scope>
    <source>
        <strain evidence="1">IAEA</strain>
    </source>
</reference>
<organism evidence="1 2">
    <name type="scientific">Glossina palpalis gambiensis</name>
    <dbReference type="NCBI Taxonomy" id="67801"/>
    <lineage>
        <taxon>Eukaryota</taxon>
        <taxon>Metazoa</taxon>
        <taxon>Ecdysozoa</taxon>
        <taxon>Arthropoda</taxon>
        <taxon>Hexapoda</taxon>
        <taxon>Insecta</taxon>
        <taxon>Pterygota</taxon>
        <taxon>Neoptera</taxon>
        <taxon>Endopterygota</taxon>
        <taxon>Diptera</taxon>
        <taxon>Brachycera</taxon>
        <taxon>Muscomorpha</taxon>
        <taxon>Hippoboscoidea</taxon>
        <taxon>Glossinidae</taxon>
        <taxon>Glossina</taxon>
    </lineage>
</organism>
<dbReference type="Proteomes" id="UP000092460">
    <property type="component" value="Unassembled WGS sequence"/>
</dbReference>
<reference evidence="2" key="1">
    <citation type="submission" date="2015-01" db="EMBL/GenBank/DDBJ databases">
        <authorList>
            <person name="Aksoy S."/>
            <person name="Warren W."/>
            <person name="Wilson R.K."/>
        </authorList>
    </citation>
    <scope>NUCLEOTIDE SEQUENCE [LARGE SCALE GENOMIC DNA]</scope>
    <source>
        <strain evidence="2">IAEA</strain>
    </source>
</reference>
<protein>
    <submittedName>
        <fullName evidence="1">Uncharacterized protein</fullName>
    </submittedName>
</protein>
<name>A0A1B0BWN9_9MUSC</name>